<dbReference type="EMBL" id="BARU01005526">
    <property type="protein sequence ID" value="GAH37641.1"/>
    <property type="molecule type" value="Genomic_DNA"/>
</dbReference>
<name>X1EW85_9ZZZZ</name>
<proteinExistence type="predicted"/>
<gene>
    <name evidence="1" type="ORF">S03H2_10775</name>
</gene>
<organism evidence="1">
    <name type="scientific">marine sediment metagenome</name>
    <dbReference type="NCBI Taxonomy" id="412755"/>
    <lineage>
        <taxon>unclassified sequences</taxon>
        <taxon>metagenomes</taxon>
        <taxon>ecological metagenomes</taxon>
    </lineage>
</organism>
<protein>
    <submittedName>
        <fullName evidence="1">Uncharacterized protein</fullName>
    </submittedName>
</protein>
<comment type="caution">
    <text evidence="1">The sequence shown here is derived from an EMBL/GenBank/DDBJ whole genome shotgun (WGS) entry which is preliminary data.</text>
</comment>
<sequence>MVVNAKFKMKNYTTDISAERSILEIEKLLTLFGAETVIKKYTAEGRVDSLMFQLQEEAFKLPANIKGVEEVLYKSSRSAHSGDGEKRRVERSYRVAWRIIKDWTHAQLSLIASGQAQPKEIFLGYMFDGKRTLFQKYEADKLLAQKAGMDRQF</sequence>
<evidence type="ECO:0000313" key="1">
    <source>
        <dbReference type="EMBL" id="GAH37641.1"/>
    </source>
</evidence>
<reference evidence="1" key="1">
    <citation type="journal article" date="2014" name="Front. Microbiol.">
        <title>High frequency of phylogenetically diverse reductive dehalogenase-homologous genes in deep subseafloor sedimentary metagenomes.</title>
        <authorList>
            <person name="Kawai M."/>
            <person name="Futagami T."/>
            <person name="Toyoda A."/>
            <person name="Takaki Y."/>
            <person name="Nishi S."/>
            <person name="Hori S."/>
            <person name="Arai W."/>
            <person name="Tsubouchi T."/>
            <person name="Morono Y."/>
            <person name="Uchiyama I."/>
            <person name="Ito T."/>
            <person name="Fujiyama A."/>
            <person name="Inagaki F."/>
            <person name="Takami H."/>
        </authorList>
    </citation>
    <scope>NUCLEOTIDE SEQUENCE</scope>
    <source>
        <strain evidence="1">Expedition CK06-06</strain>
    </source>
</reference>
<dbReference type="AlphaFoldDB" id="X1EW85"/>
<accession>X1EW85</accession>